<proteinExistence type="predicted"/>
<dbReference type="CDD" id="cd16891">
    <property type="entry name" value="CwlT-like"/>
    <property type="match status" value="1"/>
</dbReference>
<dbReference type="Pfam" id="PF13702">
    <property type="entry name" value="Lysozyme_like"/>
    <property type="match status" value="1"/>
</dbReference>
<organism evidence="3 4">
    <name type="scientific">Agathobaculum butyriciproducens</name>
    <dbReference type="NCBI Taxonomy" id="1628085"/>
    <lineage>
        <taxon>Bacteria</taxon>
        <taxon>Bacillati</taxon>
        <taxon>Bacillota</taxon>
        <taxon>Clostridia</taxon>
        <taxon>Eubacteriales</taxon>
        <taxon>Butyricicoccaceae</taxon>
        <taxon>Agathobaculum</taxon>
    </lineage>
</organism>
<feature type="domain" description="CwlT-like lysozyme" evidence="2">
    <location>
        <begin position="84"/>
        <end position="237"/>
    </location>
</feature>
<evidence type="ECO:0000259" key="2">
    <source>
        <dbReference type="Pfam" id="PF13702"/>
    </source>
</evidence>
<dbReference type="AlphaFoldDB" id="A0AAW4W389"/>
<dbReference type="EMBL" id="JAJEPX010000012">
    <property type="protein sequence ID" value="MCC2176618.1"/>
    <property type="molecule type" value="Genomic_DNA"/>
</dbReference>
<accession>A0AAW4W389</accession>
<dbReference type="SUPFAM" id="SSF53955">
    <property type="entry name" value="Lysozyme-like"/>
    <property type="match status" value="1"/>
</dbReference>
<dbReference type="InterPro" id="IPR047194">
    <property type="entry name" value="CwlT-like_lysozyme"/>
</dbReference>
<keyword evidence="1" id="KW-1133">Transmembrane helix</keyword>
<gene>
    <name evidence="3" type="ORF">LKD22_05695</name>
</gene>
<evidence type="ECO:0000256" key="1">
    <source>
        <dbReference type="SAM" id="Phobius"/>
    </source>
</evidence>
<dbReference type="RefSeq" id="WP_227600490.1">
    <property type="nucleotide sequence ID" value="NZ_DBEZDI010000164.1"/>
</dbReference>
<reference evidence="3 4" key="1">
    <citation type="submission" date="2021-10" db="EMBL/GenBank/DDBJ databases">
        <title>Anaerobic single-cell dispensing facilitates the cultivation of human gut bacteria.</title>
        <authorList>
            <person name="Afrizal A."/>
        </authorList>
    </citation>
    <scope>NUCLEOTIDE SEQUENCE [LARGE SCALE GENOMIC DNA]</scope>
    <source>
        <strain evidence="3 4">CLA-AA-H270</strain>
    </source>
</reference>
<sequence>MQPVRTQKTVRRRLPEAEVRRRQRARRRQFALLGLAVLLIVLIFAFRHLISTPQQSGADGDTGNSGTSATEEVKQVAKAVNVYQSVMYYQPVVQKYAEQNGIPEYTDVLLAIMQVESGGKLTDIMQSSGSAGLPNDSLEEESSIRQGCTYFAHLLSKGKSLDCDLDCIIQAYNYGSGFLDYAAKFNGVYSTELAEKFAEKQSGGNTIQYDNPMAVQENGGWRYAYGNMFYARLVKQYLIE</sequence>
<feature type="transmembrane region" description="Helical" evidence="1">
    <location>
        <begin position="30"/>
        <end position="50"/>
    </location>
</feature>
<evidence type="ECO:0000313" key="3">
    <source>
        <dbReference type="EMBL" id="MCC2176618.1"/>
    </source>
</evidence>
<dbReference type="GeneID" id="98659718"/>
<keyword evidence="4" id="KW-1185">Reference proteome</keyword>
<dbReference type="Proteomes" id="UP001298753">
    <property type="component" value="Unassembled WGS sequence"/>
</dbReference>
<dbReference type="Gene3D" id="1.10.530.10">
    <property type="match status" value="1"/>
</dbReference>
<keyword evidence="1" id="KW-0472">Membrane</keyword>
<keyword evidence="1" id="KW-0812">Transmembrane</keyword>
<dbReference type="InterPro" id="IPR023346">
    <property type="entry name" value="Lysozyme-like_dom_sf"/>
</dbReference>
<name>A0AAW4W389_9FIRM</name>
<comment type="caution">
    <text evidence="3">The sequence shown here is derived from an EMBL/GenBank/DDBJ whole genome shotgun (WGS) entry which is preliminary data.</text>
</comment>
<protein>
    <submittedName>
        <fullName evidence="3">Lysozyme family protein</fullName>
    </submittedName>
</protein>
<evidence type="ECO:0000313" key="4">
    <source>
        <dbReference type="Proteomes" id="UP001298753"/>
    </source>
</evidence>